<protein>
    <submittedName>
        <fullName evidence="1">Uncharacterized protein</fullName>
    </submittedName>
</protein>
<name>A0A918IB91_9ACTN</name>
<gene>
    <name evidence="1" type="ORF">GCM10010260_26400</name>
</gene>
<comment type="caution">
    <text evidence="1">The sequence shown here is derived from an EMBL/GenBank/DDBJ whole genome shotgun (WGS) entry which is preliminary data.</text>
</comment>
<evidence type="ECO:0000313" key="1">
    <source>
        <dbReference type="EMBL" id="GGU90606.1"/>
    </source>
</evidence>
<organism evidence="1 2">
    <name type="scientific">Streptomyces filipinensis</name>
    <dbReference type="NCBI Taxonomy" id="66887"/>
    <lineage>
        <taxon>Bacteria</taxon>
        <taxon>Bacillati</taxon>
        <taxon>Actinomycetota</taxon>
        <taxon>Actinomycetes</taxon>
        <taxon>Kitasatosporales</taxon>
        <taxon>Streptomycetaceae</taxon>
        <taxon>Streptomyces</taxon>
    </lineage>
</organism>
<proteinExistence type="predicted"/>
<evidence type="ECO:0000313" key="2">
    <source>
        <dbReference type="Proteomes" id="UP000618795"/>
    </source>
</evidence>
<dbReference type="AlphaFoldDB" id="A0A918IB91"/>
<sequence>MNGRGDIILRFSGIEVEVASSDPSELAFLFGPHVIRDPGSASMASVRVEFTAPTRRQPDGDTAGEKEFLVRHGDGTPLLRRTFRGWGTMPPPLPPFAVLGERYALMRAVVLAKRSAAVALVGGPYAETLSVAAALAQRSWRFVSGQLLVFDLVEEQVVPCLLPLEARGRAAARMRTAGLPAESLRSVPSALGGEMLLVRPECLGDVVPVDARIALPSLVRLCGTADDGVRMAPGEFVPQVWPVEAGAAFSAAPHYRLELSSGNGAEEAAGLIDAELTRK</sequence>
<dbReference type="Proteomes" id="UP000618795">
    <property type="component" value="Unassembled WGS sequence"/>
</dbReference>
<reference evidence="1" key="1">
    <citation type="journal article" date="2014" name="Int. J. Syst. Evol. Microbiol.">
        <title>Complete genome sequence of Corynebacterium casei LMG S-19264T (=DSM 44701T), isolated from a smear-ripened cheese.</title>
        <authorList>
            <consortium name="US DOE Joint Genome Institute (JGI-PGF)"/>
            <person name="Walter F."/>
            <person name="Albersmeier A."/>
            <person name="Kalinowski J."/>
            <person name="Ruckert C."/>
        </authorList>
    </citation>
    <scope>NUCLEOTIDE SEQUENCE</scope>
    <source>
        <strain evidence="1">JCM 4369</strain>
    </source>
</reference>
<accession>A0A918IB91</accession>
<keyword evidence="2" id="KW-1185">Reference proteome</keyword>
<reference evidence="1" key="2">
    <citation type="submission" date="2020-09" db="EMBL/GenBank/DDBJ databases">
        <authorList>
            <person name="Sun Q."/>
            <person name="Ohkuma M."/>
        </authorList>
    </citation>
    <scope>NUCLEOTIDE SEQUENCE</scope>
    <source>
        <strain evidence="1">JCM 4369</strain>
    </source>
</reference>
<dbReference type="EMBL" id="BMTD01000004">
    <property type="protein sequence ID" value="GGU90606.1"/>
    <property type="molecule type" value="Genomic_DNA"/>
</dbReference>